<proteinExistence type="predicted"/>
<sequence length="54" mass="6342">MKRANAGFSIEEPKLCDFQFLFQHSHWDFSKIKNPRIKLSHEKAALDGRLFHGN</sequence>
<keyword evidence="2" id="KW-1185">Reference proteome</keyword>
<evidence type="ECO:0000313" key="1">
    <source>
        <dbReference type="EMBL" id="TGJ78057.1"/>
    </source>
</evidence>
<name>A0A4Z0Y5C1_9FIRM</name>
<evidence type="ECO:0000313" key="2">
    <source>
        <dbReference type="Proteomes" id="UP000297714"/>
    </source>
</evidence>
<accession>A0A4Z0Y5C1</accession>
<dbReference type="AlphaFoldDB" id="A0A4Z0Y5C1"/>
<comment type="caution">
    <text evidence="1">The sequence shown here is derived from an EMBL/GenBank/DDBJ whole genome shotgun (WGS) entry which is preliminary data.</text>
</comment>
<dbReference type="EMBL" id="SRMQ01000001">
    <property type="protein sequence ID" value="TGJ78057.1"/>
    <property type="molecule type" value="Genomic_DNA"/>
</dbReference>
<protein>
    <submittedName>
        <fullName evidence="1">Uncharacterized protein</fullName>
    </submittedName>
</protein>
<gene>
    <name evidence="1" type="ORF">CAGA_04690</name>
</gene>
<dbReference type="Proteomes" id="UP000297714">
    <property type="component" value="Unassembled WGS sequence"/>
</dbReference>
<reference evidence="1 2" key="1">
    <citation type="submission" date="2019-04" db="EMBL/GenBank/DDBJ databases">
        <authorList>
            <person name="Poehlein A."/>
            <person name="Bengelsdorf F.R."/>
            <person name="Duerre P."/>
            <person name="Daniel R."/>
        </authorList>
    </citation>
    <scope>NUCLEOTIDE SEQUENCE [LARGE SCALE GENOMIC DNA]</scope>
    <source>
        <strain evidence="1 2">BS-1</strain>
    </source>
</reference>
<organism evidence="1 2">
    <name type="scientific">Caproiciproducens galactitolivorans</name>
    <dbReference type="NCBI Taxonomy" id="642589"/>
    <lineage>
        <taxon>Bacteria</taxon>
        <taxon>Bacillati</taxon>
        <taxon>Bacillota</taxon>
        <taxon>Clostridia</taxon>
        <taxon>Eubacteriales</taxon>
        <taxon>Acutalibacteraceae</taxon>
        <taxon>Caproiciproducens</taxon>
    </lineage>
</organism>